<comment type="caution">
    <text evidence="1">The sequence shown here is derived from an EMBL/GenBank/DDBJ whole genome shotgun (WGS) entry which is preliminary data.</text>
</comment>
<dbReference type="SUPFAM" id="SSF46785">
    <property type="entry name" value="Winged helix' DNA-binding domain"/>
    <property type="match status" value="1"/>
</dbReference>
<name>A0ABW1VDT6_9MICO</name>
<dbReference type="Proteomes" id="UP001596306">
    <property type="component" value="Unassembled WGS sequence"/>
</dbReference>
<dbReference type="EMBL" id="JBHSTP010000002">
    <property type="protein sequence ID" value="MFC6356069.1"/>
    <property type="molecule type" value="Genomic_DNA"/>
</dbReference>
<sequence>MEPDGGVSAALAALASRVEALEANAEQALERSPAESSGTMWVLDGIKRRVSAPGAVFYAGVVHTAAGPVEWQIGLPVERLLGEEWSVAASSLASLGNPVRLKLLHAVIEGASSVAELSAGEGMGTTGQLYHHLNQLLAQGWLAAAGRGRYAIPPERVVPLLVILAAARRTS</sequence>
<dbReference type="InterPro" id="IPR011991">
    <property type="entry name" value="ArsR-like_HTH"/>
</dbReference>
<evidence type="ECO:0000313" key="1">
    <source>
        <dbReference type="EMBL" id="MFC6356069.1"/>
    </source>
</evidence>
<gene>
    <name evidence="1" type="ORF">ACFQB0_08120</name>
</gene>
<dbReference type="InterPro" id="IPR036388">
    <property type="entry name" value="WH-like_DNA-bd_sf"/>
</dbReference>
<protein>
    <submittedName>
        <fullName evidence="1">ArsR/SmtB family transcription factor</fullName>
    </submittedName>
</protein>
<accession>A0ABW1VDT6</accession>
<dbReference type="CDD" id="cd00090">
    <property type="entry name" value="HTH_ARSR"/>
    <property type="match status" value="1"/>
</dbReference>
<evidence type="ECO:0000313" key="2">
    <source>
        <dbReference type="Proteomes" id="UP001596306"/>
    </source>
</evidence>
<organism evidence="1 2">
    <name type="scientific">Luethyella okanaganae</name>
    <dbReference type="NCBI Taxonomy" id="69372"/>
    <lineage>
        <taxon>Bacteria</taxon>
        <taxon>Bacillati</taxon>
        <taxon>Actinomycetota</taxon>
        <taxon>Actinomycetes</taxon>
        <taxon>Micrococcales</taxon>
        <taxon>Microbacteriaceae</taxon>
        <taxon>Luethyella</taxon>
    </lineage>
</organism>
<dbReference type="Gene3D" id="1.10.10.10">
    <property type="entry name" value="Winged helix-like DNA-binding domain superfamily/Winged helix DNA-binding domain"/>
    <property type="match status" value="1"/>
</dbReference>
<keyword evidence="2" id="KW-1185">Reference proteome</keyword>
<reference evidence="2" key="1">
    <citation type="journal article" date="2019" name="Int. J. Syst. Evol. Microbiol.">
        <title>The Global Catalogue of Microorganisms (GCM) 10K type strain sequencing project: providing services to taxonomists for standard genome sequencing and annotation.</title>
        <authorList>
            <consortium name="The Broad Institute Genomics Platform"/>
            <consortium name="The Broad Institute Genome Sequencing Center for Infectious Disease"/>
            <person name="Wu L."/>
            <person name="Ma J."/>
        </authorList>
    </citation>
    <scope>NUCLEOTIDE SEQUENCE [LARGE SCALE GENOMIC DNA]</scope>
    <source>
        <strain evidence="2">CCUG 43304</strain>
    </source>
</reference>
<proteinExistence type="predicted"/>
<dbReference type="RefSeq" id="WP_386729973.1">
    <property type="nucleotide sequence ID" value="NZ_JBHSTP010000002.1"/>
</dbReference>
<dbReference type="InterPro" id="IPR036390">
    <property type="entry name" value="WH_DNA-bd_sf"/>
</dbReference>